<gene>
    <name evidence="9" type="ORF">OAory_01086420</name>
</gene>
<dbReference type="PANTHER" id="PTHR20883">
    <property type="entry name" value="PHYTANOYL-COA DIOXYGENASE DOMAIN CONTAINING 1"/>
    <property type="match status" value="1"/>
</dbReference>
<keyword evidence="7" id="KW-0408">Iron</keyword>
<protein>
    <submittedName>
        <fullName evidence="9">Phytanoyl-CoA dioxygenase</fullName>
    </submittedName>
</protein>
<proteinExistence type="inferred from homology"/>
<evidence type="ECO:0000256" key="2">
    <source>
        <dbReference type="ARBA" id="ARBA00005830"/>
    </source>
</evidence>
<evidence type="ECO:0000256" key="5">
    <source>
        <dbReference type="ARBA" id="ARBA00022964"/>
    </source>
</evidence>
<evidence type="ECO:0000313" key="9">
    <source>
        <dbReference type="EMBL" id="OOO12172.1"/>
    </source>
</evidence>
<comment type="cofactor">
    <cofactor evidence="1">
        <name>Fe cation</name>
        <dbReference type="ChEBI" id="CHEBI:24875"/>
    </cofactor>
</comment>
<dbReference type="InterPro" id="IPR008775">
    <property type="entry name" value="Phytyl_CoA_dOase-like"/>
</dbReference>
<dbReference type="EMBL" id="MKZY01000003">
    <property type="protein sequence ID" value="OOO12172.1"/>
    <property type="molecule type" value="Genomic_DNA"/>
</dbReference>
<comment type="caution">
    <text evidence="9">The sequence shown here is derived from an EMBL/GenBank/DDBJ whole genome shotgun (WGS) entry which is preliminary data.</text>
</comment>
<dbReference type="VEuPathDB" id="FungiDB:AO090102000008"/>
<organism evidence="9 10">
    <name type="scientific">Aspergillus oryzae</name>
    <name type="common">Yellow koji mold</name>
    <dbReference type="NCBI Taxonomy" id="5062"/>
    <lineage>
        <taxon>Eukaryota</taxon>
        <taxon>Fungi</taxon>
        <taxon>Dikarya</taxon>
        <taxon>Ascomycota</taxon>
        <taxon>Pezizomycotina</taxon>
        <taxon>Eurotiomycetes</taxon>
        <taxon>Eurotiomycetidae</taxon>
        <taxon>Eurotiales</taxon>
        <taxon>Aspergillaceae</taxon>
        <taxon>Aspergillus</taxon>
        <taxon>Aspergillus subgen. Circumdati</taxon>
    </lineage>
</organism>
<dbReference type="OrthoDB" id="445007at2759"/>
<evidence type="ECO:0000256" key="4">
    <source>
        <dbReference type="ARBA" id="ARBA00022723"/>
    </source>
</evidence>
<evidence type="ECO:0000256" key="3">
    <source>
        <dbReference type="ARBA" id="ARBA00011738"/>
    </source>
</evidence>
<evidence type="ECO:0000256" key="7">
    <source>
        <dbReference type="ARBA" id="ARBA00023004"/>
    </source>
</evidence>
<sequence length="319" mass="35715">MTRLPLPVPAPIDPSYQPTASIEKVPSTTPIEYILAILERDGGVILTDLVSKDELSAIEQDLKPWKQKHRRHLDPTVDGDAFTTIPPQTTLIPGLVGKSKTIAQICEHPVLEQLRQRILRDDFVLYREGNAEPNTLDPLLSLSVSMNIGYGAPRQLLHRDDNVHNIRHTRNPFVPWSFKQASQFGCLIAGCDVTRENGGTIFVPGSHKWDDDRWARADEVCFAEMSPGSALIFLASAFHGGGHNSVPDSVRTMHSLFFIRGHLRTEENQFLAIPRSKVREMSPKMLELLGYKKPTTALGIVDNMSPDEDVDDIWERAVQ</sequence>
<keyword evidence="6" id="KW-0560">Oxidoreductase</keyword>
<dbReference type="GO" id="GO:0051213">
    <property type="term" value="F:dioxygenase activity"/>
    <property type="evidence" value="ECO:0007669"/>
    <property type="project" value="UniProtKB-KW"/>
</dbReference>
<dbReference type="AlphaFoldDB" id="A0A1S9DSX3"/>
<accession>A0A1S9DSX3</accession>
<comment type="similarity">
    <text evidence="2">Belongs to the PhyH family.</text>
</comment>
<dbReference type="Pfam" id="PF05721">
    <property type="entry name" value="PhyH"/>
    <property type="match status" value="1"/>
</dbReference>
<dbReference type="SUPFAM" id="SSF51197">
    <property type="entry name" value="Clavaminate synthase-like"/>
    <property type="match status" value="1"/>
</dbReference>
<dbReference type="PANTHER" id="PTHR20883:SF45">
    <property type="entry name" value="PHYTANOYL-COA DIOXYGENASE FAMILY PROTEIN"/>
    <property type="match status" value="1"/>
</dbReference>
<evidence type="ECO:0000256" key="8">
    <source>
        <dbReference type="SAM" id="MobiDB-lite"/>
    </source>
</evidence>
<dbReference type="Gene3D" id="2.60.120.620">
    <property type="entry name" value="q2cbj1_9rhob like domain"/>
    <property type="match status" value="1"/>
</dbReference>
<dbReference type="Proteomes" id="UP000190312">
    <property type="component" value="Unassembled WGS sequence"/>
</dbReference>
<comment type="subunit">
    <text evidence="3">Homodimer.</text>
</comment>
<evidence type="ECO:0000256" key="6">
    <source>
        <dbReference type="ARBA" id="ARBA00023002"/>
    </source>
</evidence>
<reference evidence="9 10" key="1">
    <citation type="submission" date="2016-10" db="EMBL/GenBank/DDBJ databases">
        <title>Genome sequencing of Aspergillus oryzae BCC7051.</title>
        <authorList>
            <person name="Thammarongtham C."/>
            <person name="Vorapreeda T."/>
            <person name="Nookaew I."/>
            <person name="Srisuk T."/>
            <person name="Land M."/>
            <person name="Jeennor S."/>
            <person name="Laoteng K."/>
        </authorList>
    </citation>
    <scope>NUCLEOTIDE SEQUENCE [LARGE SCALE GENOMIC DNA]</scope>
    <source>
        <strain evidence="9 10">BCC7051</strain>
    </source>
</reference>
<feature type="region of interest" description="Disordered" evidence="8">
    <location>
        <begin position="1"/>
        <end position="21"/>
    </location>
</feature>
<evidence type="ECO:0000256" key="1">
    <source>
        <dbReference type="ARBA" id="ARBA00001962"/>
    </source>
</evidence>
<evidence type="ECO:0000313" key="10">
    <source>
        <dbReference type="Proteomes" id="UP000190312"/>
    </source>
</evidence>
<feature type="compositionally biased region" description="Pro residues" evidence="8">
    <location>
        <begin position="1"/>
        <end position="12"/>
    </location>
</feature>
<dbReference type="GO" id="GO:0046872">
    <property type="term" value="F:metal ion binding"/>
    <property type="evidence" value="ECO:0007669"/>
    <property type="project" value="UniProtKB-KW"/>
</dbReference>
<keyword evidence="4" id="KW-0479">Metal-binding</keyword>
<keyword evidence="5 9" id="KW-0223">Dioxygenase</keyword>
<name>A0A1S9DSX3_ASPOZ</name>